<dbReference type="InParanoid" id="A0A7J7DXV5"/>
<proteinExistence type="predicted"/>
<organism evidence="2 3">
    <name type="scientific">Tripterygium wilfordii</name>
    <name type="common">Thunder God vine</name>
    <dbReference type="NCBI Taxonomy" id="458696"/>
    <lineage>
        <taxon>Eukaryota</taxon>
        <taxon>Viridiplantae</taxon>
        <taxon>Streptophyta</taxon>
        <taxon>Embryophyta</taxon>
        <taxon>Tracheophyta</taxon>
        <taxon>Spermatophyta</taxon>
        <taxon>Magnoliopsida</taxon>
        <taxon>eudicotyledons</taxon>
        <taxon>Gunneridae</taxon>
        <taxon>Pentapetalae</taxon>
        <taxon>rosids</taxon>
        <taxon>fabids</taxon>
        <taxon>Celastrales</taxon>
        <taxon>Celastraceae</taxon>
        <taxon>Tripterygium</taxon>
    </lineage>
</organism>
<evidence type="ECO:0000256" key="1">
    <source>
        <dbReference type="SAM" id="MobiDB-lite"/>
    </source>
</evidence>
<accession>A0A7J7DXV5</accession>
<evidence type="ECO:0000313" key="2">
    <source>
        <dbReference type="EMBL" id="KAF5751220.1"/>
    </source>
</evidence>
<comment type="caution">
    <text evidence="2">The sequence shown here is derived from an EMBL/GenBank/DDBJ whole genome shotgun (WGS) entry which is preliminary data.</text>
</comment>
<dbReference type="AlphaFoldDB" id="A0A7J7DXV5"/>
<name>A0A7J7DXV5_TRIWF</name>
<dbReference type="EMBL" id="JAAARO010000002">
    <property type="protein sequence ID" value="KAF5751220.1"/>
    <property type="molecule type" value="Genomic_DNA"/>
</dbReference>
<keyword evidence="3" id="KW-1185">Reference proteome</keyword>
<protein>
    <submittedName>
        <fullName evidence="2">Uncharacterized protein</fullName>
    </submittedName>
</protein>
<sequence length="85" mass="9474">MQEVHLIFLPFAGDWGGEGDFDLGVLEEARKERSAARVRKRSGAGEEEERREVGEEGDWRGEEVPVVMAAVEVVEMREVVGSSEL</sequence>
<feature type="region of interest" description="Disordered" evidence="1">
    <location>
        <begin position="36"/>
        <end position="59"/>
    </location>
</feature>
<dbReference type="Proteomes" id="UP000593562">
    <property type="component" value="Unassembled WGS sequence"/>
</dbReference>
<evidence type="ECO:0000313" key="3">
    <source>
        <dbReference type="Proteomes" id="UP000593562"/>
    </source>
</evidence>
<reference evidence="2 3" key="1">
    <citation type="journal article" date="2020" name="Nat. Commun.">
        <title>Genome of Tripterygium wilfordii and identification of cytochrome P450 involved in triptolide biosynthesis.</title>
        <authorList>
            <person name="Tu L."/>
            <person name="Su P."/>
            <person name="Zhang Z."/>
            <person name="Gao L."/>
            <person name="Wang J."/>
            <person name="Hu T."/>
            <person name="Zhou J."/>
            <person name="Zhang Y."/>
            <person name="Zhao Y."/>
            <person name="Liu Y."/>
            <person name="Song Y."/>
            <person name="Tong Y."/>
            <person name="Lu Y."/>
            <person name="Yang J."/>
            <person name="Xu C."/>
            <person name="Jia M."/>
            <person name="Peters R.J."/>
            <person name="Huang L."/>
            <person name="Gao W."/>
        </authorList>
    </citation>
    <scope>NUCLEOTIDE SEQUENCE [LARGE SCALE GENOMIC DNA]</scope>
    <source>
        <strain evidence="3">cv. XIE 37</strain>
        <tissue evidence="2">Leaf</tissue>
    </source>
</reference>
<feature type="compositionally biased region" description="Basic and acidic residues" evidence="1">
    <location>
        <begin position="48"/>
        <end position="59"/>
    </location>
</feature>
<gene>
    <name evidence="2" type="ORF">HS088_TW02G00230</name>
</gene>